<sequence>MATFKSLPQEENSRKIRVAIIGAGLSGLAVANGLLKDPAGRFDVQIFERDTVAFNSERGGYQIRMSANGLNALKTVSDPELWSSIREVWSEDREKAPTLVDPVTFKPLLRLDQYKWYPKSRALSRLGLRRILLQRLLVEGRVHFNYTFQRYELMSDEGSGVRVHFEGQDPYDADILIAADGASSRVNRQIGINNKIKLHDQFSVHSRGRLSQSDLDELPESLVKYGPTLFLGGENAFGYASIYNDKDNLSAGEEASKTVFWSLIVSGVDGEDMMAKAGSDPQKIIPHLIKYVRNNLGYGEPLVRIIQSATEFIRTGPVTTSFEPEKDWRNGINKNSRVILLGDALHPMPPSRGMGANQALTDAGNLVDLFLQTTFKQAVPSDEELAALVSTFDEEMYTRAFNIVKTSGAVTTLDAKTVRGKMILAFVGMVMTAVGWLFSSLEIVGLKEKPKLDFVSQEK</sequence>
<name>A0A9P5A4P1_9HYPO</name>
<dbReference type="OrthoDB" id="47494at2759"/>
<keyword evidence="4" id="KW-0560">Oxidoreductase</keyword>
<comment type="cofactor">
    <cofactor evidence="1">
        <name>FAD</name>
        <dbReference type="ChEBI" id="CHEBI:57692"/>
    </cofactor>
</comment>
<evidence type="ECO:0000313" key="9">
    <source>
        <dbReference type="Proteomes" id="UP000730481"/>
    </source>
</evidence>
<gene>
    <name evidence="8" type="ORF">FBEOM_14056</name>
</gene>
<evidence type="ECO:0000256" key="1">
    <source>
        <dbReference type="ARBA" id="ARBA00001974"/>
    </source>
</evidence>
<evidence type="ECO:0000256" key="2">
    <source>
        <dbReference type="ARBA" id="ARBA00022630"/>
    </source>
</evidence>
<protein>
    <submittedName>
        <fullName evidence="8">FAD dependent oxidoreductase</fullName>
    </submittedName>
</protein>
<dbReference type="PRINTS" id="PR00420">
    <property type="entry name" value="RNGMNOXGNASE"/>
</dbReference>
<dbReference type="GO" id="GO:0071949">
    <property type="term" value="F:FAD binding"/>
    <property type="evidence" value="ECO:0007669"/>
    <property type="project" value="InterPro"/>
</dbReference>
<dbReference type="Gene3D" id="3.50.50.60">
    <property type="entry name" value="FAD/NAD(P)-binding domain"/>
    <property type="match status" value="1"/>
</dbReference>
<dbReference type="Proteomes" id="UP000730481">
    <property type="component" value="Unassembled WGS sequence"/>
</dbReference>
<dbReference type="PANTHER" id="PTHR47178">
    <property type="entry name" value="MONOOXYGENASE, FAD-BINDING"/>
    <property type="match status" value="1"/>
</dbReference>
<proteinExistence type="predicted"/>
<dbReference type="PANTHER" id="PTHR47178:SF5">
    <property type="entry name" value="FAD-BINDING DOMAIN-CONTAINING PROTEIN"/>
    <property type="match status" value="1"/>
</dbReference>
<evidence type="ECO:0000259" key="7">
    <source>
        <dbReference type="Pfam" id="PF01494"/>
    </source>
</evidence>
<reference evidence="8" key="1">
    <citation type="journal article" date="2017" name="Mycologia">
        <title>Fusarium algeriense, sp. nov., a novel toxigenic crown rot pathogen of durum wheat from Algeria is nested in the Fusarium burgessii species complex.</title>
        <authorList>
            <person name="Laraba I."/>
            <person name="Keddad A."/>
            <person name="Boureghda H."/>
            <person name="Abdallah N."/>
            <person name="Vaughan M.M."/>
            <person name="Proctor R.H."/>
            <person name="Busman M."/>
            <person name="O'Donnell K."/>
        </authorList>
    </citation>
    <scope>NUCLEOTIDE SEQUENCE</scope>
    <source>
        <strain evidence="8">NRRL 25174</strain>
    </source>
</reference>
<feature type="transmembrane region" description="Helical" evidence="6">
    <location>
        <begin position="423"/>
        <end position="446"/>
    </location>
</feature>
<keyword evidence="6" id="KW-0812">Transmembrane</keyword>
<evidence type="ECO:0000256" key="6">
    <source>
        <dbReference type="SAM" id="Phobius"/>
    </source>
</evidence>
<organism evidence="8 9">
    <name type="scientific">Fusarium beomiforme</name>
    <dbReference type="NCBI Taxonomy" id="44412"/>
    <lineage>
        <taxon>Eukaryota</taxon>
        <taxon>Fungi</taxon>
        <taxon>Dikarya</taxon>
        <taxon>Ascomycota</taxon>
        <taxon>Pezizomycotina</taxon>
        <taxon>Sordariomycetes</taxon>
        <taxon>Hypocreomycetidae</taxon>
        <taxon>Hypocreales</taxon>
        <taxon>Nectriaceae</taxon>
        <taxon>Fusarium</taxon>
        <taxon>Fusarium burgessii species complex</taxon>
    </lineage>
</organism>
<dbReference type="InterPro" id="IPR002938">
    <property type="entry name" value="FAD-bd"/>
</dbReference>
<accession>A0A9P5A4P1</accession>
<keyword evidence="2" id="KW-0285">Flavoprotein</keyword>
<keyword evidence="9" id="KW-1185">Reference proteome</keyword>
<comment type="caution">
    <text evidence="8">The sequence shown here is derived from an EMBL/GenBank/DDBJ whole genome shotgun (WGS) entry which is preliminary data.</text>
</comment>
<keyword evidence="6" id="KW-1133">Transmembrane helix</keyword>
<dbReference type="InterPro" id="IPR036188">
    <property type="entry name" value="FAD/NAD-bd_sf"/>
</dbReference>
<dbReference type="EMBL" id="PVQB02001160">
    <property type="protein sequence ID" value="KAF4332151.1"/>
    <property type="molecule type" value="Genomic_DNA"/>
</dbReference>
<evidence type="ECO:0000313" key="8">
    <source>
        <dbReference type="EMBL" id="KAF4332151.1"/>
    </source>
</evidence>
<keyword evidence="6" id="KW-0472">Membrane</keyword>
<evidence type="ECO:0000256" key="3">
    <source>
        <dbReference type="ARBA" id="ARBA00022827"/>
    </source>
</evidence>
<dbReference type="AlphaFoldDB" id="A0A9P5A4P1"/>
<dbReference type="Pfam" id="PF01494">
    <property type="entry name" value="FAD_binding_3"/>
    <property type="match status" value="1"/>
</dbReference>
<reference evidence="8" key="2">
    <citation type="submission" date="2020-02" db="EMBL/GenBank/DDBJ databases">
        <title>Identification and distribution of gene clusters putatively required for synthesis of sphingolipid metabolism inhibitors in phylogenetically diverse species of the filamentous fungus Fusarium.</title>
        <authorList>
            <person name="Kim H.-S."/>
            <person name="Busman M."/>
            <person name="Brown D.W."/>
            <person name="Divon H."/>
            <person name="Uhlig S."/>
            <person name="Proctor R.H."/>
        </authorList>
    </citation>
    <scope>NUCLEOTIDE SEQUENCE</scope>
    <source>
        <strain evidence="8">NRRL 25174</strain>
    </source>
</reference>
<keyword evidence="3" id="KW-0274">FAD</keyword>
<dbReference type="SUPFAM" id="SSF51905">
    <property type="entry name" value="FAD/NAD(P)-binding domain"/>
    <property type="match status" value="1"/>
</dbReference>
<dbReference type="GO" id="GO:0004497">
    <property type="term" value="F:monooxygenase activity"/>
    <property type="evidence" value="ECO:0007669"/>
    <property type="project" value="UniProtKB-KW"/>
</dbReference>
<evidence type="ECO:0000256" key="5">
    <source>
        <dbReference type="ARBA" id="ARBA00023033"/>
    </source>
</evidence>
<evidence type="ECO:0000256" key="4">
    <source>
        <dbReference type="ARBA" id="ARBA00023002"/>
    </source>
</evidence>
<keyword evidence="5" id="KW-0503">Monooxygenase</keyword>
<feature type="domain" description="FAD-binding" evidence="7">
    <location>
        <begin position="335"/>
        <end position="370"/>
    </location>
</feature>